<keyword evidence="3" id="KW-1185">Reference proteome</keyword>
<organism evidence="2 3">
    <name type="scientific">Rhipicephalus sanguineus</name>
    <name type="common">Brown dog tick</name>
    <name type="synonym">Ixodes sanguineus</name>
    <dbReference type="NCBI Taxonomy" id="34632"/>
    <lineage>
        <taxon>Eukaryota</taxon>
        <taxon>Metazoa</taxon>
        <taxon>Ecdysozoa</taxon>
        <taxon>Arthropoda</taxon>
        <taxon>Chelicerata</taxon>
        <taxon>Arachnida</taxon>
        <taxon>Acari</taxon>
        <taxon>Parasitiformes</taxon>
        <taxon>Ixodida</taxon>
        <taxon>Ixodoidea</taxon>
        <taxon>Ixodidae</taxon>
        <taxon>Rhipicephalinae</taxon>
        <taxon>Rhipicephalus</taxon>
        <taxon>Rhipicephalus</taxon>
    </lineage>
</organism>
<sequence>MRVTQRGGAKKWGARERRKVHQRRRLASTGALEHEEGDVGNAPVARSTPPRWLPGQQQRLREACARQGKRASSSERSRADGVVALDSVAGALFFFFSSSLSHRGCVGGKGQTHAVSDFPVIDRLGQQEALTRGNLSAELRGIATMLCYDHHRDDDSSMVALSSLGPPRSSTDPGRYTDTTHHHLLDVPRELRGLSREIASDTHAAAPSLASLRRASQARPVPPHSPTTMEETVDEETTNQQDCHSGEWQTVLRAYRNRAPGPNSAPKPLSTASVPAQPSASNASAPPDAASASLRTAFEAEPELLRTTRAVVQKSKQLAALPAGTIRVVFRPRGGLFLEQHPAASLLQALHTAVDGSMPGELHIRVHPTNNTFTVATAEEATALALVKVQEIALYGKQYPVAAYIAAPPAAVRGVISRAYWNETPEQILNDLRYRNPDVNIIAARRMGKTASILITFASGPVPHTIKYMCVVHRCTKYKGSPDACTNCRKPGHRYDVCPLPKSGLCPRCGEKHDKKEVPCTPTCILCGGNHLTGTGPCKARTPQPRRQTPPKPKPPVPTAKDFPPLAPHQGHQRAWTKATSAPKASLREEEVALLREEHPCDPSNFIDPTLHPSTPPQKKRRPDDTPDMDIDPKFKAFAERLEANIMAQTQKYIETAIATLTERIISQVTTAILQQLPQIIAGVSSHGPAGTPTAAPILRPPTLQYGAADSQ</sequence>
<dbReference type="EMBL" id="JABSTV010001249">
    <property type="protein sequence ID" value="KAH7962751.1"/>
    <property type="molecule type" value="Genomic_DNA"/>
</dbReference>
<feature type="compositionally biased region" description="Pro residues" evidence="1">
    <location>
        <begin position="548"/>
        <end position="558"/>
    </location>
</feature>
<protein>
    <submittedName>
        <fullName evidence="2">Uncharacterized protein</fullName>
    </submittedName>
</protein>
<feature type="region of interest" description="Disordered" evidence="1">
    <location>
        <begin position="600"/>
        <end position="630"/>
    </location>
</feature>
<feature type="region of interest" description="Disordered" evidence="1">
    <location>
        <begin position="536"/>
        <end position="585"/>
    </location>
</feature>
<feature type="region of interest" description="Disordered" evidence="1">
    <location>
        <begin position="688"/>
        <end position="712"/>
    </location>
</feature>
<accession>A0A9D4Q1M9</accession>
<dbReference type="VEuPathDB" id="VectorBase:RSAN_038048"/>
<feature type="compositionally biased region" description="Low complexity" evidence="1">
    <location>
        <begin position="207"/>
        <end position="219"/>
    </location>
</feature>
<dbReference type="AlphaFoldDB" id="A0A9D4Q1M9"/>
<feature type="region of interest" description="Disordered" evidence="1">
    <location>
        <begin position="1"/>
        <end position="53"/>
    </location>
</feature>
<gene>
    <name evidence="2" type="ORF">HPB52_017779</name>
</gene>
<reference evidence="2" key="2">
    <citation type="submission" date="2021-09" db="EMBL/GenBank/DDBJ databases">
        <authorList>
            <person name="Jia N."/>
            <person name="Wang J."/>
            <person name="Shi W."/>
            <person name="Du L."/>
            <person name="Sun Y."/>
            <person name="Zhan W."/>
            <person name="Jiang J."/>
            <person name="Wang Q."/>
            <person name="Zhang B."/>
            <person name="Ji P."/>
            <person name="Sakyi L.B."/>
            <person name="Cui X."/>
            <person name="Yuan T."/>
            <person name="Jiang B."/>
            <person name="Yang W."/>
            <person name="Lam T.T.-Y."/>
            <person name="Chang Q."/>
            <person name="Ding S."/>
            <person name="Wang X."/>
            <person name="Zhu J."/>
            <person name="Ruan X."/>
            <person name="Zhao L."/>
            <person name="Wei J."/>
            <person name="Que T."/>
            <person name="Du C."/>
            <person name="Cheng J."/>
            <person name="Dai P."/>
            <person name="Han X."/>
            <person name="Huang E."/>
            <person name="Gao Y."/>
            <person name="Liu J."/>
            <person name="Shao H."/>
            <person name="Ye R."/>
            <person name="Li L."/>
            <person name="Wei W."/>
            <person name="Wang X."/>
            <person name="Wang C."/>
            <person name="Huo Q."/>
            <person name="Li W."/>
            <person name="Guo W."/>
            <person name="Chen H."/>
            <person name="Chen S."/>
            <person name="Zhou L."/>
            <person name="Zhou L."/>
            <person name="Ni X."/>
            <person name="Tian J."/>
            <person name="Zhou Y."/>
            <person name="Sheng Y."/>
            <person name="Liu T."/>
            <person name="Pan Y."/>
            <person name="Xia L."/>
            <person name="Li J."/>
            <person name="Zhao F."/>
            <person name="Cao W."/>
        </authorList>
    </citation>
    <scope>NUCLEOTIDE SEQUENCE</scope>
    <source>
        <strain evidence="2">Rsan-2018</strain>
        <tissue evidence="2">Larvae</tissue>
    </source>
</reference>
<dbReference type="Proteomes" id="UP000821837">
    <property type="component" value="Chromosome 3"/>
</dbReference>
<evidence type="ECO:0000313" key="3">
    <source>
        <dbReference type="Proteomes" id="UP000821837"/>
    </source>
</evidence>
<feature type="compositionally biased region" description="Low complexity" evidence="1">
    <location>
        <begin position="272"/>
        <end position="293"/>
    </location>
</feature>
<evidence type="ECO:0000256" key="1">
    <source>
        <dbReference type="SAM" id="MobiDB-lite"/>
    </source>
</evidence>
<reference evidence="2" key="1">
    <citation type="journal article" date="2020" name="Cell">
        <title>Large-Scale Comparative Analyses of Tick Genomes Elucidate Their Genetic Diversity and Vector Capacities.</title>
        <authorList>
            <consortium name="Tick Genome and Microbiome Consortium (TIGMIC)"/>
            <person name="Jia N."/>
            <person name="Wang J."/>
            <person name="Shi W."/>
            <person name="Du L."/>
            <person name="Sun Y."/>
            <person name="Zhan W."/>
            <person name="Jiang J.F."/>
            <person name="Wang Q."/>
            <person name="Zhang B."/>
            <person name="Ji P."/>
            <person name="Bell-Sakyi L."/>
            <person name="Cui X.M."/>
            <person name="Yuan T.T."/>
            <person name="Jiang B.G."/>
            <person name="Yang W.F."/>
            <person name="Lam T.T."/>
            <person name="Chang Q.C."/>
            <person name="Ding S.J."/>
            <person name="Wang X.J."/>
            <person name="Zhu J.G."/>
            <person name="Ruan X.D."/>
            <person name="Zhao L."/>
            <person name="Wei J.T."/>
            <person name="Ye R.Z."/>
            <person name="Que T.C."/>
            <person name="Du C.H."/>
            <person name="Zhou Y.H."/>
            <person name="Cheng J.X."/>
            <person name="Dai P.F."/>
            <person name="Guo W.B."/>
            <person name="Han X.H."/>
            <person name="Huang E.J."/>
            <person name="Li L.F."/>
            <person name="Wei W."/>
            <person name="Gao Y.C."/>
            <person name="Liu J.Z."/>
            <person name="Shao H.Z."/>
            <person name="Wang X."/>
            <person name="Wang C.C."/>
            <person name="Yang T.C."/>
            <person name="Huo Q.B."/>
            <person name="Li W."/>
            <person name="Chen H.Y."/>
            <person name="Chen S.E."/>
            <person name="Zhou L.G."/>
            <person name="Ni X.B."/>
            <person name="Tian J.H."/>
            <person name="Sheng Y."/>
            <person name="Liu T."/>
            <person name="Pan Y.S."/>
            <person name="Xia L.Y."/>
            <person name="Li J."/>
            <person name="Zhao F."/>
            <person name="Cao W.C."/>
        </authorList>
    </citation>
    <scope>NUCLEOTIDE SEQUENCE</scope>
    <source>
        <strain evidence="2">Rsan-2018</strain>
    </source>
</reference>
<name>A0A9D4Q1M9_RHISA</name>
<evidence type="ECO:0000313" key="2">
    <source>
        <dbReference type="EMBL" id="KAH7962751.1"/>
    </source>
</evidence>
<feature type="region of interest" description="Disordered" evidence="1">
    <location>
        <begin position="207"/>
        <end position="293"/>
    </location>
</feature>
<comment type="caution">
    <text evidence="2">The sequence shown here is derived from an EMBL/GenBank/DDBJ whole genome shotgun (WGS) entry which is preliminary data.</text>
</comment>
<proteinExistence type="predicted"/>
<feature type="compositionally biased region" description="Basic residues" evidence="1">
    <location>
        <begin position="16"/>
        <end position="26"/>
    </location>
</feature>